<gene>
    <name evidence="6" type="ORF">SAMN06265784_103584</name>
</gene>
<dbReference type="CDD" id="cd11614">
    <property type="entry name" value="SAF_CpaB_FlgA_like"/>
    <property type="match status" value="1"/>
</dbReference>
<protein>
    <submittedName>
        <fullName evidence="6">Flagella basal body P-ring formation protein FlgA</fullName>
    </submittedName>
</protein>
<dbReference type="Pfam" id="PF13144">
    <property type="entry name" value="ChapFlgA"/>
    <property type="match status" value="1"/>
</dbReference>
<dbReference type="GO" id="GO:0042597">
    <property type="term" value="C:periplasmic space"/>
    <property type="evidence" value="ECO:0007669"/>
    <property type="project" value="UniProtKB-SubCell"/>
</dbReference>
<sequence>MDQPTSALPLRAGSRPLARLGARLVMNVALWVAGGIVLLPGTTHAQDAGGPIVIAGPGEKNPAALNDLVQQMQTPAQRASSAASLAAATAQSLGRAPATQESDPFARAAGASGAIVIPGAHEAAAAPAMIRTSFKPDANGVVTIPAPADAGASGVARVNVEPAARAAIPVRVAPTSSAAGNGSAQPVAANTPQGGGFVSLASRGEPPEFGANGKPIATAAVQVGGAALAKTQTQMPTSTPTPMRAAPVRQPATALAQRNSRIAAAAATATLAQPAQPAPLPGQQDPEAIHAAALAFLQQQSVGLPGKIDITVAPAFPRGLAACASLEPFMPSGARLWGRMTVGVRCAGEKPWTIYLQARIALHATYYLAARVMAPGEVLTAADLVARDGDLTGLPQAIVTDPSQAVGSVSLVRIASGMPLRRDMLKSASAVAIGQTVRVVAAGDGFSISAEGSVMNNAAPGQQVRVKTANGQIISGIVKDGGTVEIQM</sequence>
<keyword evidence="2" id="KW-0732">Signal</keyword>
<name>A0A1X7KCA1_9BURK</name>
<keyword evidence="4" id="KW-1133">Transmembrane helix</keyword>
<evidence type="ECO:0000256" key="1">
    <source>
        <dbReference type="ARBA" id="ARBA00004418"/>
    </source>
</evidence>
<dbReference type="Gene3D" id="3.90.1210.10">
    <property type="entry name" value="Antifreeze-like/N-acetylneuraminic acid synthase C-terminal domain"/>
    <property type="match status" value="1"/>
</dbReference>
<feature type="transmembrane region" description="Helical" evidence="4">
    <location>
        <begin position="20"/>
        <end position="39"/>
    </location>
</feature>
<dbReference type="OrthoDB" id="8561436at2"/>
<reference evidence="7" key="1">
    <citation type="submission" date="2017-04" db="EMBL/GenBank/DDBJ databases">
        <authorList>
            <person name="Varghese N."/>
            <person name="Submissions S."/>
        </authorList>
    </citation>
    <scope>NUCLEOTIDE SEQUENCE [LARGE SCALE GENOMIC DNA]</scope>
    <source>
        <strain evidence="7">LMG 29540</strain>
    </source>
</reference>
<evidence type="ECO:0000259" key="5">
    <source>
        <dbReference type="SMART" id="SM00858"/>
    </source>
</evidence>
<keyword evidence="4" id="KW-0472">Membrane</keyword>
<keyword evidence="4" id="KW-0812">Transmembrane</keyword>
<dbReference type="InterPro" id="IPR041231">
    <property type="entry name" value="FlgA_N"/>
</dbReference>
<organism evidence="6 7">
    <name type="scientific">Paraburkholderia susongensis</name>
    <dbReference type="NCBI Taxonomy" id="1515439"/>
    <lineage>
        <taxon>Bacteria</taxon>
        <taxon>Pseudomonadati</taxon>
        <taxon>Pseudomonadota</taxon>
        <taxon>Betaproteobacteria</taxon>
        <taxon>Burkholderiales</taxon>
        <taxon>Burkholderiaceae</taxon>
        <taxon>Paraburkholderia</taxon>
    </lineage>
</organism>
<dbReference type="EMBL" id="FXAT01000003">
    <property type="protein sequence ID" value="SMG38520.1"/>
    <property type="molecule type" value="Genomic_DNA"/>
</dbReference>
<dbReference type="PANTHER" id="PTHR36307:SF1">
    <property type="entry name" value="FLAGELLA BASAL BODY P-RING FORMATION PROTEIN FLGA"/>
    <property type="match status" value="1"/>
</dbReference>
<keyword evidence="6" id="KW-0969">Cilium</keyword>
<dbReference type="Gene3D" id="2.30.30.760">
    <property type="match status" value="1"/>
</dbReference>
<dbReference type="RefSeq" id="WP_085483135.1">
    <property type="nucleotide sequence ID" value="NZ_FXAT01000003.1"/>
</dbReference>
<keyword evidence="6" id="KW-0966">Cell projection</keyword>
<comment type="subcellular location">
    <subcellularLocation>
        <location evidence="1">Periplasm</location>
    </subcellularLocation>
</comment>
<keyword evidence="3" id="KW-0574">Periplasm</keyword>
<evidence type="ECO:0000256" key="4">
    <source>
        <dbReference type="SAM" id="Phobius"/>
    </source>
</evidence>
<dbReference type="Pfam" id="PF17656">
    <property type="entry name" value="ChapFlgA_N"/>
    <property type="match status" value="1"/>
</dbReference>
<dbReference type="GO" id="GO:0044780">
    <property type="term" value="P:bacterial-type flagellum assembly"/>
    <property type="evidence" value="ECO:0007669"/>
    <property type="project" value="InterPro"/>
</dbReference>
<feature type="domain" description="SAF" evidence="5">
    <location>
        <begin position="364"/>
        <end position="426"/>
    </location>
</feature>
<proteinExistence type="predicted"/>
<dbReference type="SMART" id="SM00858">
    <property type="entry name" value="SAF"/>
    <property type="match status" value="1"/>
</dbReference>
<dbReference type="NCBIfam" id="TIGR03170">
    <property type="entry name" value="flgA_cterm"/>
    <property type="match status" value="1"/>
</dbReference>
<accession>A0A1X7KCA1</accession>
<dbReference type="STRING" id="1515439.SAMN06265784_103584"/>
<evidence type="ECO:0000313" key="6">
    <source>
        <dbReference type="EMBL" id="SMG38520.1"/>
    </source>
</evidence>
<evidence type="ECO:0000256" key="3">
    <source>
        <dbReference type="ARBA" id="ARBA00022764"/>
    </source>
</evidence>
<dbReference type="AlphaFoldDB" id="A0A1X7KCA1"/>
<keyword evidence="7" id="KW-1185">Reference proteome</keyword>
<dbReference type="Proteomes" id="UP000193228">
    <property type="component" value="Unassembled WGS sequence"/>
</dbReference>
<evidence type="ECO:0000313" key="7">
    <source>
        <dbReference type="Proteomes" id="UP000193228"/>
    </source>
</evidence>
<keyword evidence="6" id="KW-0282">Flagellum</keyword>
<dbReference type="PANTHER" id="PTHR36307">
    <property type="entry name" value="FLAGELLA BASAL BODY P-RING FORMATION PROTEIN FLGA"/>
    <property type="match status" value="1"/>
</dbReference>
<evidence type="ECO:0000256" key="2">
    <source>
        <dbReference type="ARBA" id="ARBA00022729"/>
    </source>
</evidence>
<dbReference type="InterPro" id="IPR013974">
    <property type="entry name" value="SAF"/>
</dbReference>
<dbReference type="InterPro" id="IPR017585">
    <property type="entry name" value="SAF_FlgA"/>
</dbReference>
<dbReference type="InterPro" id="IPR039246">
    <property type="entry name" value="Flagellar_FlgA"/>
</dbReference>